<keyword evidence="8" id="KW-0007">Acetylation</keyword>
<evidence type="ECO:0000256" key="7">
    <source>
        <dbReference type="ARBA" id="ARBA00022949"/>
    </source>
</evidence>
<dbReference type="Pfam" id="PF14603">
    <property type="entry name" value="hSH3"/>
    <property type="match status" value="2"/>
</dbReference>
<keyword evidence="6" id="KW-0677">Repeat</keyword>
<dbReference type="InterPro" id="IPR043443">
    <property type="entry name" value="FYB1/2-like"/>
</dbReference>
<keyword evidence="7" id="KW-0965">Cell junction</keyword>
<evidence type="ECO:0000256" key="4">
    <source>
        <dbReference type="ARBA" id="ARBA00022490"/>
    </source>
</evidence>
<dbReference type="Gene3D" id="2.30.30.40">
    <property type="entry name" value="SH3 Domains"/>
    <property type="match status" value="2"/>
</dbReference>
<keyword evidence="10" id="KW-0539">Nucleus</keyword>
<dbReference type="PANTHER" id="PTHR16830:SF12">
    <property type="entry name" value="PDZ DOMAIN-CONTAINING PROTEIN"/>
    <property type="match status" value="1"/>
</dbReference>
<evidence type="ECO:0000259" key="19">
    <source>
        <dbReference type="Pfam" id="PF14603"/>
    </source>
</evidence>
<feature type="region of interest" description="Disordered" evidence="18">
    <location>
        <begin position="18"/>
        <end position="480"/>
    </location>
</feature>
<reference evidence="20" key="3">
    <citation type="submission" date="2025-08" db="UniProtKB">
        <authorList>
            <consortium name="Ensembl"/>
        </authorList>
    </citation>
    <scope>IDENTIFICATION</scope>
</reference>
<protein>
    <recommendedName>
        <fullName evidence="12">FYN-binding protein 1</fullName>
    </recommendedName>
    <alternativeName>
        <fullName evidence="13">Adhesion and degranulation promoting adaptor protein</fullName>
    </alternativeName>
    <alternativeName>
        <fullName evidence="14">FYB-120/130</fullName>
    </alternativeName>
    <alternativeName>
        <fullName evidence="17">FYN-T-binding protein</fullName>
    </alternativeName>
    <alternativeName>
        <fullName evidence="15">SLAP-130</fullName>
    </alternativeName>
    <alternativeName>
        <fullName evidence="16">SLP-76-associated phosphoprotein</fullName>
    </alternativeName>
</protein>
<evidence type="ECO:0000256" key="9">
    <source>
        <dbReference type="ARBA" id="ARBA00023054"/>
    </source>
</evidence>
<feature type="compositionally biased region" description="Basic and acidic residues" evidence="18">
    <location>
        <begin position="319"/>
        <end position="334"/>
    </location>
</feature>
<evidence type="ECO:0000256" key="11">
    <source>
        <dbReference type="ARBA" id="ARBA00059917"/>
    </source>
</evidence>
<evidence type="ECO:0000256" key="12">
    <source>
        <dbReference type="ARBA" id="ARBA00068976"/>
    </source>
</evidence>
<organism evidence="20 21">
    <name type="scientific">Esox lucius</name>
    <name type="common">Northern pike</name>
    <dbReference type="NCBI Taxonomy" id="8010"/>
    <lineage>
        <taxon>Eukaryota</taxon>
        <taxon>Metazoa</taxon>
        <taxon>Chordata</taxon>
        <taxon>Craniata</taxon>
        <taxon>Vertebrata</taxon>
        <taxon>Euteleostomi</taxon>
        <taxon>Actinopterygii</taxon>
        <taxon>Neopterygii</taxon>
        <taxon>Teleostei</taxon>
        <taxon>Protacanthopterygii</taxon>
        <taxon>Esociformes</taxon>
        <taxon>Esocidae</taxon>
        <taxon>Esox</taxon>
    </lineage>
</organism>
<feature type="compositionally biased region" description="Basic and acidic residues" evidence="18">
    <location>
        <begin position="92"/>
        <end position="101"/>
    </location>
</feature>
<dbReference type="FunFam" id="2.30.30.40:FF:000133">
    <property type="entry name" value="FYN-binding protein-like isoform X2"/>
    <property type="match status" value="1"/>
</dbReference>
<evidence type="ECO:0000256" key="14">
    <source>
        <dbReference type="ARBA" id="ARBA00081371"/>
    </source>
</evidence>
<dbReference type="Ensembl" id="ENSELUT00000018883.3">
    <property type="protein sequence ID" value="ENSELUP00000000548.2"/>
    <property type="gene ID" value="ENSELUG00000002125.3"/>
</dbReference>
<name>A0A3P8XAF9_ESOLU</name>
<keyword evidence="21" id="KW-1185">Reference proteome</keyword>
<feature type="compositionally biased region" description="Basic and acidic residues" evidence="18">
    <location>
        <begin position="236"/>
        <end position="246"/>
    </location>
</feature>
<dbReference type="GO" id="GO:0005737">
    <property type="term" value="C:cytoplasm"/>
    <property type="evidence" value="ECO:0007669"/>
    <property type="project" value="UniProtKB-SubCell"/>
</dbReference>
<dbReference type="GO" id="GO:0005886">
    <property type="term" value="C:plasma membrane"/>
    <property type="evidence" value="ECO:0007669"/>
    <property type="project" value="InterPro"/>
</dbReference>
<comment type="subcellular location">
    <subcellularLocation>
        <location evidence="1">Cell junction</location>
    </subcellularLocation>
    <subcellularLocation>
        <location evidence="2">Cytoplasm</location>
    </subcellularLocation>
</comment>
<evidence type="ECO:0000256" key="18">
    <source>
        <dbReference type="SAM" id="MobiDB-lite"/>
    </source>
</evidence>
<evidence type="ECO:0000256" key="3">
    <source>
        <dbReference type="ARBA" id="ARBA00022443"/>
    </source>
</evidence>
<feature type="domain" description="Helically-extended SH3" evidence="19">
    <location>
        <begin position="452"/>
        <end position="546"/>
    </location>
</feature>
<evidence type="ECO:0000256" key="13">
    <source>
        <dbReference type="ARBA" id="ARBA00079796"/>
    </source>
</evidence>
<keyword evidence="4" id="KW-0963">Cytoplasm</keyword>
<dbReference type="SUPFAM" id="SSF50044">
    <property type="entry name" value="SH3-domain"/>
    <property type="match status" value="2"/>
</dbReference>
<keyword evidence="9" id="KW-0175">Coiled coil</keyword>
<evidence type="ECO:0000256" key="2">
    <source>
        <dbReference type="ARBA" id="ARBA00004496"/>
    </source>
</evidence>
<proteinExistence type="predicted"/>
<evidence type="ECO:0000313" key="20">
    <source>
        <dbReference type="Ensembl" id="ENSELUP00000000548.2"/>
    </source>
</evidence>
<evidence type="ECO:0000256" key="15">
    <source>
        <dbReference type="ARBA" id="ARBA00081595"/>
    </source>
</evidence>
<dbReference type="GO" id="GO:0070161">
    <property type="term" value="C:anchoring junction"/>
    <property type="evidence" value="ECO:0007669"/>
    <property type="project" value="UniProtKB-SubCell"/>
</dbReference>
<feature type="compositionally biased region" description="Acidic residues" evidence="18">
    <location>
        <begin position="398"/>
        <end position="411"/>
    </location>
</feature>
<feature type="compositionally biased region" description="Polar residues" evidence="18">
    <location>
        <begin position="172"/>
        <end position="182"/>
    </location>
</feature>
<evidence type="ECO:0000256" key="8">
    <source>
        <dbReference type="ARBA" id="ARBA00022990"/>
    </source>
</evidence>
<dbReference type="GO" id="GO:0050852">
    <property type="term" value="P:T cell receptor signaling pathway"/>
    <property type="evidence" value="ECO:0007669"/>
    <property type="project" value="TreeGrafter"/>
</dbReference>
<dbReference type="FunFam" id="2.30.30.40:FF:000156">
    <property type="entry name" value="FYN-binding protein-like isoform X1"/>
    <property type="match status" value="1"/>
</dbReference>
<evidence type="ECO:0000256" key="6">
    <source>
        <dbReference type="ARBA" id="ARBA00022737"/>
    </source>
</evidence>
<feature type="domain" description="Helically-extended SH3" evidence="19">
    <location>
        <begin position="633"/>
        <end position="721"/>
    </location>
</feature>
<evidence type="ECO:0000256" key="16">
    <source>
        <dbReference type="ARBA" id="ARBA00081679"/>
    </source>
</evidence>
<dbReference type="InterPro" id="IPR036028">
    <property type="entry name" value="SH3-like_dom_sf"/>
</dbReference>
<accession>A0A3P8XAF9</accession>
<feature type="region of interest" description="Disordered" evidence="18">
    <location>
        <begin position="533"/>
        <end position="561"/>
    </location>
</feature>
<keyword evidence="5" id="KW-0597">Phosphoprotein</keyword>
<dbReference type="Proteomes" id="UP000265140">
    <property type="component" value="Chromosome 14"/>
</dbReference>
<evidence type="ECO:0000256" key="17">
    <source>
        <dbReference type="ARBA" id="ARBA00082486"/>
    </source>
</evidence>
<reference evidence="20" key="4">
    <citation type="submission" date="2025-09" db="UniProtKB">
        <authorList>
            <consortium name="Ensembl"/>
        </authorList>
    </citation>
    <scope>IDENTIFICATION</scope>
</reference>
<feature type="compositionally biased region" description="Low complexity" evidence="18">
    <location>
        <begin position="255"/>
        <end position="276"/>
    </location>
</feature>
<feature type="compositionally biased region" description="Polar residues" evidence="18">
    <location>
        <begin position="285"/>
        <end position="294"/>
    </location>
</feature>
<reference evidence="21" key="1">
    <citation type="journal article" date="2014" name="PLoS ONE">
        <title>The genome and linkage map of the northern pike (Esox lucius): conserved synteny revealed between the salmonid sister group and the Neoteleostei.</title>
        <authorList>
            <person name="Rondeau E.B."/>
            <person name="Minkley D.R."/>
            <person name="Leong J.S."/>
            <person name="Messmer A.M."/>
            <person name="Jantzen J.R."/>
            <person name="von Schalburg K.R."/>
            <person name="Lemon C."/>
            <person name="Bird N.H."/>
            <person name="Koop B.F."/>
        </authorList>
    </citation>
    <scope>NUCLEOTIDE SEQUENCE</scope>
</reference>
<evidence type="ECO:0000256" key="10">
    <source>
        <dbReference type="ARBA" id="ARBA00023242"/>
    </source>
</evidence>
<dbReference type="InterPro" id="IPR029294">
    <property type="entry name" value="hSH3"/>
</dbReference>
<dbReference type="GO" id="GO:0072659">
    <property type="term" value="P:protein localization to plasma membrane"/>
    <property type="evidence" value="ECO:0007669"/>
    <property type="project" value="TreeGrafter"/>
</dbReference>
<sequence>MDNKSDVKAMMARFSSDGNAMEGISSGRPKVAVHPTLSSGPPINLKKPALETSLSGSAASIPPKPNFLKSTVSNKSAPEVRELPKTKLIASRFEKPQEDSKPSFVKQLNVKPKMEGSQDAEVKSLSPKPPFQKPPLSSTLSDPKPVIHKPPIAVAKPSWVKDNNSKPDESRSTPNSLPSKMTPSIKPVSSIAKMRLKSEDSEVGPVDSTVKPFTPGTAPKPSNFRTAQNAFNKPDTLPEDRAKELAKVPITSTDSSPSQKPPAAKKPSFKKPMSPSYPAVGGNHSALTSSSSVPKRNPLPNILALGSAPAKPNRPPRVNLEKFKKGTEANKEDGPALFRKGSVPPPPASHPSTHAAPILPPRPPGAINQPDLYDSYDDVGVNNRPPLPSGGHPSQWTEDSESGDDTYEGLDDNWGTAESKEQEKKREREEKKRQEVDKKEQKERERKEQEARKKFKLTGPLQVLHKSKARGDSKGSKMDLAYKQGDTIEIMRVTENPEGRWLGRSQDGSYGYVKTEAVETDFDTLKRQGVSLSQGQDVYDDVDFPDKNNSDIRGPAVVLPPPPGEELYDDLDNSSFNIRVPPPSQFDQEENSEDKEIYDDVDVSYPISSKGKGKVEEKDPKKLKKFEKEEKEFRKKFKYDGEIQVLYQVTIISTLANKKWSSKDLPVRPGETLDVIVKPVDNKLICRNEEGKIGHVLTSHIVVEDADIYDDIGDDCIYDND</sequence>
<evidence type="ECO:0000256" key="5">
    <source>
        <dbReference type="ARBA" id="ARBA00022553"/>
    </source>
</evidence>
<evidence type="ECO:0000256" key="1">
    <source>
        <dbReference type="ARBA" id="ARBA00004282"/>
    </source>
</evidence>
<feature type="compositionally biased region" description="Basic and acidic residues" evidence="18">
    <location>
        <begin position="112"/>
        <end position="122"/>
    </location>
</feature>
<dbReference type="GeneTree" id="ENSGT00530000063460"/>
<comment type="function">
    <text evidence="11">Acts as an adapter protein of the FYN and LCP2 signaling cascades in T-cells. May play a role in linking T-cell signaling to remodeling of the actin cytoskeleton. Modulates the expression of IL2. Involved in platelet activation. Prevents the degradation of SKAP1 and SKAP2. May be involved in high affinity immunoglobulin epsilon receptor signaling in mast cells.</text>
</comment>
<dbReference type="PANTHER" id="PTHR16830">
    <property type="entry name" value="SH2 CONTAINING ADAPTOR PRAM-1 RELATED"/>
    <property type="match status" value="1"/>
</dbReference>
<dbReference type="GO" id="GO:0007229">
    <property type="term" value="P:integrin-mediated signaling pathway"/>
    <property type="evidence" value="ECO:0007669"/>
    <property type="project" value="InterPro"/>
</dbReference>
<keyword evidence="3" id="KW-0728">SH3 domain</keyword>
<dbReference type="Bgee" id="ENSELUG00000002125">
    <property type="expression patterns" value="Expressed in head kidney and 12 other cell types or tissues"/>
</dbReference>
<evidence type="ECO:0000313" key="21">
    <source>
        <dbReference type="Proteomes" id="UP000265140"/>
    </source>
</evidence>
<feature type="compositionally biased region" description="Basic and acidic residues" evidence="18">
    <location>
        <begin position="418"/>
        <end position="452"/>
    </location>
</feature>
<dbReference type="AlphaFoldDB" id="A0A3P8XAF9"/>
<reference evidence="20" key="2">
    <citation type="submission" date="2020-02" db="EMBL/GenBank/DDBJ databases">
        <title>Esox lucius (northern pike) genome, fEsoLuc1, primary haplotype.</title>
        <authorList>
            <person name="Myers G."/>
            <person name="Karagic N."/>
            <person name="Meyer A."/>
            <person name="Pippel M."/>
            <person name="Reichard M."/>
            <person name="Winkler S."/>
            <person name="Tracey A."/>
            <person name="Sims Y."/>
            <person name="Howe K."/>
            <person name="Rhie A."/>
            <person name="Formenti G."/>
            <person name="Durbin R."/>
            <person name="Fedrigo O."/>
            <person name="Jarvis E.D."/>
        </authorList>
    </citation>
    <scope>NUCLEOTIDE SEQUENCE [LARGE SCALE GENOMIC DNA]</scope>
</reference>